<dbReference type="AlphaFoldDB" id="A0A3B7QXI5"/>
<dbReference type="Proteomes" id="UP000262802">
    <property type="component" value="Chromosome"/>
</dbReference>
<protein>
    <submittedName>
        <fullName evidence="2">Uncharacterized protein</fullName>
    </submittedName>
</protein>
<dbReference type="KEGG" id="hyh:D3Y59_12940"/>
<proteinExistence type="predicted"/>
<evidence type="ECO:0000313" key="2">
    <source>
        <dbReference type="EMBL" id="AYA37868.1"/>
    </source>
</evidence>
<feature type="region of interest" description="Disordered" evidence="1">
    <location>
        <begin position="1"/>
        <end position="23"/>
    </location>
</feature>
<name>A0A3B7QXI5_9BACT</name>
<accession>A0A3B7QXI5</accession>
<evidence type="ECO:0000256" key="1">
    <source>
        <dbReference type="SAM" id="MobiDB-lite"/>
    </source>
</evidence>
<evidence type="ECO:0000313" key="3">
    <source>
        <dbReference type="Proteomes" id="UP000262802"/>
    </source>
</evidence>
<dbReference type="OrthoDB" id="1522859at2"/>
<reference evidence="2 3" key="1">
    <citation type="submission" date="2018-09" db="EMBL/GenBank/DDBJ databases">
        <title>Hymenobacter medium sp. nov., isolated from R2A medium.</title>
        <authorList>
            <person name="Yingchao G."/>
        </authorList>
    </citation>
    <scope>NUCLEOTIDE SEQUENCE [LARGE SCALE GENOMIC DNA]</scope>
    <source>
        <strain evidence="3">sh-6</strain>
    </source>
</reference>
<organism evidence="2 3">
    <name type="scientific">Hymenobacter oligotrophus</name>
    <dbReference type="NCBI Taxonomy" id="2319843"/>
    <lineage>
        <taxon>Bacteria</taxon>
        <taxon>Pseudomonadati</taxon>
        <taxon>Bacteroidota</taxon>
        <taxon>Cytophagia</taxon>
        <taxon>Cytophagales</taxon>
        <taxon>Hymenobacteraceae</taxon>
        <taxon>Hymenobacter</taxon>
    </lineage>
</organism>
<feature type="compositionally biased region" description="Low complexity" evidence="1">
    <location>
        <begin position="1"/>
        <end position="15"/>
    </location>
</feature>
<dbReference type="EMBL" id="CP032317">
    <property type="protein sequence ID" value="AYA37868.1"/>
    <property type="molecule type" value="Genomic_DNA"/>
</dbReference>
<gene>
    <name evidence="2" type="ORF">D3Y59_12940</name>
</gene>
<sequence>MLLGAASSSAQQNPSPGGGFMALFRPRHEPATLPRKAVYFIDGKLAERTAATQLAPDSIDEISALRDAEAAALLQREGLSSSLLWPMSPVVVLITTRQNAEQPAVRAFLARHRPATHPGLDAQLYASTKQLYEKFITGQPLTEQELAGRLLYIDQQAATPAQLRALTAARFKGVSVITGHPELLQTYGEQGRNGIIRVYTK</sequence>
<keyword evidence="3" id="KW-1185">Reference proteome</keyword>